<dbReference type="EMBL" id="LR214950">
    <property type="protein sequence ID" value="VEU58818.1"/>
    <property type="molecule type" value="Genomic_DNA"/>
</dbReference>
<sequence length="112" mass="12465">MNEINLKRKESQAHQIVADILANGIKNANVVDPIVMDVVLSSDLSHLKVFVNLSGNQNKGIEALNNAAGYVRSILAKRLDWRKVPQIVFKIDDVSANGFKIDEILRKINSEN</sequence>
<dbReference type="InterPro" id="IPR020053">
    <property type="entry name" value="Ribosome-bd_factorA_CS"/>
</dbReference>
<gene>
    <name evidence="3" type="primary">MCYN0307</name>
    <name evidence="2" type="synonym">rbfA</name>
    <name evidence="3" type="ORF">NCTC10183_00604</name>
</gene>
<keyword evidence="2" id="KW-0963">Cytoplasm</keyword>
<dbReference type="OrthoDB" id="384689at2"/>
<keyword evidence="4" id="KW-1185">Reference proteome</keyword>
<dbReference type="InterPro" id="IPR000238">
    <property type="entry name" value="RbfA"/>
</dbReference>
<evidence type="ECO:0000313" key="4">
    <source>
        <dbReference type="Proteomes" id="UP000290568"/>
    </source>
</evidence>
<dbReference type="Proteomes" id="UP000290568">
    <property type="component" value="Chromosome"/>
</dbReference>
<dbReference type="NCBIfam" id="TIGR00082">
    <property type="entry name" value="rbfA"/>
    <property type="match status" value="1"/>
</dbReference>
<dbReference type="Pfam" id="PF02033">
    <property type="entry name" value="RBFA"/>
    <property type="match status" value="1"/>
</dbReference>
<dbReference type="GO" id="GO:0005829">
    <property type="term" value="C:cytosol"/>
    <property type="evidence" value="ECO:0007669"/>
    <property type="project" value="TreeGrafter"/>
</dbReference>
<dbReference type="PANTHER" id="PTHR33515:SF1">
    <property type="entry name" value="RIBOSOME-BINDING FACTOR A, CHLOROPLASTIC-RELATED"/>
    <property type="match status" value="1"/>
</dbReference>
<comment type="subunit">
    <text evidence="2">Monomer. Binds 30S ribosomal subunits, but not 50S ribosomal subunits or 70S ribosomes.</text>
</comment>
<dbReference type="GO" id="GO:0030490">
    <property type="term" value="P:maturation of SSU-rRNA"/>
    <property type="evidence" value="ECO:0007669"/>
    <property type="project" value="UniProtKB-UniRule"/>
</dbReference>
<protein>
    <recommendedName>
        <fullName evidence="2">Ribosome-binding factor A</fullName>
    </recommendedName>
</protein>
<dbReference type="InterPro" id="IPR023799">
    <property type="entry name" value="RbfA_dom_sf"/>
</dbReference>
<evidence type="ECO:0000256" key="1">
    <source>
        <dbReference type="ARBA" id="ARBA00022517"/>
    </source>
</evidence>
<comment type="similarity">
    <text evidence="2">Belongs to the RbfA family.</text>
</comment>
<evidence type="ECO:0000256" key="2">
    <source>
        <dbReference type="HAMAP-Rule" id="MF_00003"/>
    </source>
</evidence>
<comment type="function">
    <text evidence="2">One of several proteins that assist in the late maturation steps of the functional core of the 30S ribosomal subunit. Associates with free 30S ribosomal subunits (but not with 30S subunits that are part of 70S ribosomes or polysomes). Required for efficient processing of 16S rRNA. May interact with the 5'-terminal helix region of 16S rRNA.</text>
</comment>
<dbReference type="PANTHER" id="PTHR33515">
    <property type="entry name" value="RIBOSOME-BINDING FACTOR A, CHLOROPLASTIC-RELATED"/>
    <property type="match status" value="1"/>
</dbReference>
<dbReference type="HAMAP" id="MF_00003">
    <property type="entry name" value="RbfA"/>
    <property type="match status" value="1"/>
</dbReference>
<accession>A0A449A3L8</accession>
<dbReference type="Gene3D" id="3.30.300.20">
    <property type="match status" value="1"/>
</dbReference>
<dbReference type="InterPro" id="IPR015946">
    <property type="entry name" value="KH_dom-like_a/b"/>
</dbReference>
<reference evidence="3 4" key="1">
    <citation type="submission" date="2019-01" db="EMBL/GenBank/DDBJ databases">
        <authorList>
            <consortium name="Pathogen Informatics"/>
        </authorList>
    </citation>
    <scope>NUCLEOTIDE SEQUENCE [LARGE SCALE GENOMIC DNA]</scope>
    <source>
        <strain evidence="3 4">NCTC10183</strain>
    </source>
</reference>
<keyword evidence="1 2" id="KW-0690">Ribosome biogenesis</keyword>
<dbReference type="SUPFAM" id="SSF89919">
    <property type="entry name" value="Ribosome-binding factor A, RbfA"/>
    <property type="match status" value="1"/>
</dbReference>
<organism evidence="3 4">
    <name type="scientific">Mycoplasmopsis gallinacea</name>
    <dbReference type="NCBI Taxonomy" id="29556"/>
    <lineage>
        <taxon>Bacteria</taxon>
        <taxon>Bacillati</taxon>
        <taxon>Mycoplasmatota</taxon>
        <taxon>Mycoplasmoidales</taxon>
        <taxon>Metamycoplasmataceae</taxon>
        <taxon>Mycoplasmopsis</taxon>
    </lineage>
</organism>
<dbReference type="PROSITE" id="PS01319">
    <property type="entry name" value="RBFA"/>
    <property type="match status" value="1"/>
</dbReference>
<comment type="subcellular location">
    <subcellularLocation>
        <location evidence="2">Cytoplasm</location>
    </subcellularLocation>
</comment>
<dbReference type="RefSeq" id="WP_129620442.1">
    <property type="nucleotide sequence ID" value="NZ_LR214950.1"/>
</dbReference>
<dbReference type="AlphaFoldDB" id="A0A449A3L8"/>
<proteinExistence type="inferred from homology"/>
<name>A0A449A3L8_9BACT</name>
<dbReference type="GO" id="GO:0043024">
    <property type="term" value="F:ribosomal small subunit binding"/>
    <property type="evidence" value="ECO:0007669"/>
    <property type="project" value="TreeGrafter"/>
</dbReference>
<evidence type="ECO:0000313" key="3">
    <source>
        <dbReference type="EMBL" id="VEU58818.1"/>
    </source>
</evidence>